<evidence type="ECO:0000313" key="4">
    <source>
        <dbReference type="Proteomes" id="UP001054857"/>
    </source>
</evidence>
<reference evidence="3 4" key="1">
    <citation type="journal article" date="2021" name="Sci. Rep.">
        <title>Genome sequencing of the multicellular alga Astrephomene provides insights into convergent evolution of germ-soma differentiation.</title>
        <authorList>
            <person name="Yamashita S."/>
            <person name="Yamamoto K."/>
            <person name="Matsuzaki R."/>
            <person name="Suzuki S."/>
            <person name="Yamaguchi H."/>
            <person name="Hirooka S."/>
            <person name="Minakuchi Y."/>
            <person name="Miyagishima S."/>
            <person name="Kawachi M."/>
            <person name="Toyoda A."/>
            <person name="Nozaki H."/>
        </authorList>
    </citation>
    <scope>NUCLEOTIDE SEQUENCE [LARGE SCALE GENOMIC DNA]</scope>
    <source>
        <strain evidence="3 4">NIES-4017</strain>
    </source>
</reference>
<feature type="transmembrane region" description="Helical" evidence="2">
    <location>
        <begin position="84"/>
        <end position="103"/>
    </location>
</feature>
<gene>
    <name evidence="3" type="ORF">Agub_g11377</name>
</gene>
<dbReference type="Proteomes" id="UP001054857">
    <property type="component" value="Unassembled WGS sequence"/>
</dbReference>
<proteinExistence type="predicted"/>
<name>A0AAD3HQF9_9CHLO</name>
<dbReference type="EMBL" id="BMAR01000029">
    <property type="protein sequence ID" value="GFR49353.1"/>
    <property type="molecule type" value="Genomic_DNA"/>
</dbReference>
<feature type="region of interest" description="Disordered" evidence="1">
    <location>
        <begin position="176"/>
        <end position="205"/>
    </location>
</feature>
<protein>
    <recommendedName>
        <fullName evidence="5">DUF3593 domain-containing protein</fullName>
    </recommendedName>
</protein>
<keyword evidence="2" id="KW-0812">Transmembrane</keyword>
<comment type="caution">
    <text evidence="3">The sequence shown here is derived from an EMBL/GenBank/DDBJ whole genome shotgun (WGS) entry which is preliminary data.</text>
</comment>
<keyword evidence="2" id="KW-1133">Transmembrane helix</keyword>
<dbReference type="Pfam" id="PF12159">
    <property type="entry name" value="DUF3593"/>
    <property type="match status" value="1"/>
</dbReference>
<evidence type="ECO:0000256" key="2">
    <source>
        <dbReference type="SAM" id="Phobius"/>
    </source>
</evidence>
<dbReference type="InterPro" id="IPR021995">
    <property type="entry name" value="DUF3593"/>
</dbReference>
<sequence length="231" mass="24145">MVSSVTCLLPSKQSGFALQSCNARRAQCKSVIAKPGLPQRLLAHKGASRRGLAQRMPMQQQRPVATQVFPFDQAWAPSVDAASVAPQLFAISLFPYLFFLYFLTKSGKTPRLTLIGFYFLLAFVAVTVPAGIYAKTHYGTSLANVDWLHGGAESLLTVTNLLIVLGLRQGIREAEAAQQQGQGGSAQGAGSGGGREGAAAAQRADVDGAGAADVAGTALGQEREGAKGVAR</sequence>
<feature type="transmembrane region" description="Helical" evidence="2">
    <location>
        <begin position="115"/>
        <end position="135"/>
    </location>
</feature>
<feature type="compositionally biased region" description="Gly residues" evidence="1">
    <location>
        <begin position="181"/>
        <end position="196"/>
    </location>
</feature>
<evidence type="ECO:0000313" key="3">
    <source>
        <dbReference type="EMBL" id="GFR49353.1"/>
    </source>
</evidence>
<accession>A0AAD3HQF9</accession>
<organism evidence="3 4">
    <name type="scientific">Astrephomene gubernaculifera</name>
    <dbReference type="NCBI Taxonomy" id="47775"/>
    <lineage>
        <taxon>Eukaryota</taxon>
        <taxon>Viridiplantae</taxon>
        <taxon>Chlorophyta</taxon>
        <taxon>core chlorophytes</taxon>
        <taxon>Chlorophyceae</taxon>
        <taxon>CS clade</taxon>
        <taxon>Chlamydomonadales</taxon>
        <taxon>Astrephomenaceae</taxon>
        <taxon>Astrephomene</taxon>
    </lineage>
</organism>
<dbReference type="PANTHER" id="PTHR35473:SF3">
    <property type="entry name" value="1-ACYL-SN-GLYCEROL-3-PHOSPHATE ACYLTRANSFERASE"/>
    <property type="match status" value="1"/>
</dbReference>
<dbReference type="AlphaFoldDB" id="A0AAD3HQF9"/>
<evidence type="ECO:0000256" key="1">
    <source>
        <dbReference type="SAM" id="MobiDB-lite"/>
    </source>
</evidence>
<keyword evidence="4" id="KW-1185">Reference proteome</keyword>
<feature type="transmembrane region" description="Helical" evidence="2">
    <location>
        <begin position="147"/>
        <end position="167"/>
    </location>
</feature>
<dbReference type="PANTHER" id="PTHR35473">
    <property type="entry name" value="1-ACYL-SN-GLYCEROL-3-PHOSPHATE ACYLTRANSFERASE"/>
    <property type="match status" value="1"/>
</dbReference>
<keyword evidence="2" id="KW-0472">Membrane</keyword>
<evidence type="ECO:0008006" key="5">
    <source>
        <dbReference type="Google" id="ProtNLM"/>
    </source>
</evidence>